<dbReference type="AlphaFoldDB" id="A0A368GI41"/>
<dbReference type="STRING" id="29170.A0A368GI41"/>
<dbReference type="EMBL" id="JOJR01000159">
    <property type="protein sequence ID" value="RCN43358.1"/>
    <property type="molecule type" value="Genomic_DNA"/>
</dbReference>
<evidence type="ECO:0000256" key="5">
    <source>
        <dbReference type="ARBA" id="ARBA00022729"/>
    </source>
</evidence>
<gene>
    <name evidence="7" type="ORF">ANCCAN_10622</name>
</gene>
<sequence length="124" mass="13992">MATAGDHMNFGDRFKNILDVVLGQKFINSVFESEIHAFRERFGPHFKGYEQLLVEASYVITNSNPYLDYPRPMLHKTVPIGGIAVSIDPKKNKLSNEWDAILSERNSTVLVSFGTALKAIYMPD</sequence>
<organism evidence="7 8">
    <name type="scientific">Ancylostoma caninum</name>
    <name type="common">Dog hookworm</name>
    <dbReference type="NCBI Taxonomy" id="29170"/>
    <lineage>
        <taxon>Eukaryota</taxon>
        <taxon>Metazoa</taxon>
        <taxon>Ecdysozoa</taxon>
        <taxon>Nematoda</taxon>
        <taxon>Chromadorea</taxon>
        <taxon>Rhabditida</taxon>
        <taxon>Rhabditina</taxon>
        <taxon>Rhabditomorpha</taxon>
        <taxon>Strongyloidea</taxon>
        <taxon>Ancylostomatidae</taxon>
        <taxon>Ancylostomatinae</taxon>
        <taxon>Ancylostoma</taxon>
    </lineage>
</organism>
<dbReference type="OrthoDB" id="5835829at2759"/>
<dbReference type="PANTHER" id="PTHR48043">
    <property type="entry name" value="EG:EG0003.4 PROTEIN-RELATED"/>
    <property type="match status" value="1"/>
</dbReference>
<dbReference type="Pfam" id="PF00201">
    <property type="entry name" value="UDPGT"/>
    <property type="match status" value="1"/>
</dbReference>
<comment type="catalytic activity">
    <reaction evidence="6">
        <text>glucuronate acceptor + UDP-alpha-D-glucuronate = acceptor beta-D-glucuronoside + UDP + H(+)</text>
        <dbReference type="Rhea" id="RHEA:21032"/>
        <dbReference type="ChEBI" id="CHEBI:15378"/>
        <dbReference type="ChEBI" id="CHEBI:58052"/>
        <dbReference type="ChEBI" id="CHEBI:58223"/>
        <dbReference type="ChEBI" id="CHEBI:132367"/>
        <dbReference type="ChEBI" id="CHEBI:132368"/>
        <dbReference type="EC" id="2.4.1.17"/>
    </reaction>
</comment>
<evidence type="ECO:0000256" key="4">
    <source>
        <dbReference type="ARBA" id="ARBA00022679"/>
    </source>
</evidence>
<dbReference type="InterPro" id="IPR050271">
    <property type="entry name" value="UDP-glycosyltransferase"/>
</dbReference>
<evidence type="ECO:0000256" key="6">
    <source>
        <dbReference type="ARBA" id="ARBA00047475"/>
    </source>
</evidence>
<evidence type="ECO:0000313" key="7">
    <source>
        <dbReference type="EMBL" id="RCN43358.1"/>
    </source>
</evidence>
<evidence type="ECO:0000256" key="1">
    <source>
        <dbReference type="ARBA" id="ARBA00009995"/>
    </source>
</evidence>
<dbReference type="Proteomes" id="UP000252519">
    <property type="component" value="Unassembled WGS sequence"/>
</dbReference>
<comment type="caution">
    <text evidence="7">The sequence shown here is derived from an EMBL/GenBank/DDBJ whole genome shotgun (WGS) entry which is preliminary data.</text>
</comment>
<dbReference type="GO" id="GO:0015020">
    <property type="term" value="F:glucuronosyltransferase activity"/>
    <property type="evidence" value="ECO:0007669"/>
    <property type="project" value="UniProtKB-EC"/>
</dbReference>
<evidence type="ECO:0000256" key="2">
    <source>
        <dbReference type="ARBA" id="ARBA00012544"/>
    </source>
</evidence>
<dbReference type="SUPFAM" id="SSF53756">
    <property type="entry name" value="UDP-Glycosyltransferase/glycogen phosphorylase"/>
    <property type="match status" value="1"/>
</dbReference>
<evidence type="ECO:0000313" key="8">
    <source>
        <dbReference type="Proteomes" id="UP000252519"/>
    </source>
</evidence>
<proteinExistence type="inferred from homology"/>
<keyword evidence="8" id="KW-1185">Reference proteome</keyword>
<dbReference type="PANTHER" id="PTHR48043:SF23">
    <property type="entry name" value="UDP-GLUCURONOSYLTRANSFERASE"/>
    <property type="match status" value="1"/>
</dbReference>
<protein>
    <recommendedName>
        <fullName evidence="2">glucuronosyltransferase</fullName>
        <ecNumber evidence="2">2.4.1.17</ecNumber>
    </recommendedName>
</protein>
<keyword evidence="3" id="KW-0328">Glycosyltransferase</keyword>
<name>A0A368GI41_ANCCA</name>
<dbReference type="InterPro" id="IPR002213">
    <property type="entry name" value="UDP_glucos_trans"/>
</dbReference>
<comment type="similarity">
    <text evidence="1">Belongs to the UDP-glycosyltransferase family.</text>
</comment>
<reference evidence="7 8" key="1">
    <citation type="submission" date="2014-10" db="EMBL/GenBank/DDBJ databases">
        <title>Draft genome of the hookworm Ancylostoma caninum.</title>
        <authorList>
            <person name="Mitreva M."/>
        </authorList>
    </citation>
    <scope>NUCLEOTIDE SEQUENCE [LARGE SCALE GENOMIC DNA]</scope>
    <source>
        <strain evidence="7 8">Baltimore</strain>
    </source>
</reference>
<evidence type="ECO:0000256" key="3">
    <source>
        <dbReference type="ARBA" id="ARBA00022676"/>
    </source>
</evidence>
<keyword evidence="4" id="KW-0808">Transferase</keyword>
<keyword evidence="5" id="KW-0732">Signal</keyword>
<accession>A0A368GI41</accession>
<dbReference type="EC" id="2.4.1.17" evidence="2"/>